<dbReference type="AlphaFoldDB" id="A0A9P8Q3Z3"/>
<accession>A0A9P8Q3Z3</accession>
<keyword evidence="2" id="KW-1185">Reference proteome</keyword>
<reference evidence="1" key="1">
    <citation type="journal article" date="2021" name="Open Biol.">
        <title>Shared evolutionary footprints suggest mitochondrial oxidative damage underlies multiple complex I losses in fungi.</title>
        <authorList>
            <person name="Schikora-Tamarit M.A."/>
            <person name="Marcet-Houben M."/>
            <person name="Nosek J."/>
            <person name="Gabaldon T."/>
        </authorList>
    </citation>
    <scope>NUCLEOTIDE SEQUENCE</scope>
    <source>
        <strain evidence="1">CBS2887</strain>
    </source>
</reference>
<reference evidence="1" key="2">
    <citation type="submission" date="2021-01" db="EMBL/GenBank/DDBJ databases">
        <authorList>
            <person name="Schikora-Tamarit M.A."/>
        </authorList>
    </citation>
    <scope>NUCLEOTIDE SEQUENCE</scope>
    <source>
        <strain evidence="1">CBS2887</strain>
    </source>
</reference>
<dbReference type="Proteomes" id="UP000774326">
    <property type="component" value="Unassembled WGS sequence"/>
</dbReference>
<name>A0A9P8Q3Z3_WICPI</name>
<organism evidence="1 2">
    <name type="scientific">Wickerhamomyces pijperi</name>
    <name type="common">Yeast</name>
    <name type="synonym">Pichia pijperi</name>
    <dbReference type="NCBI Taxonomy" id="599730"/>
    <lineage>
        <taxon>Eukaryota</taxon>
        <taxon>Fungi</taxon>
        <taxon>Dikarya</taxon>
        <taxon>Ascomycota</taxon>
        <taxon>Saccharomycotina</taxon>
        <taxon>Saccharomycetes</taxon>
        <taxon>Phaffomycetales</taxon>
        <taxon>Wickerhamomycetaceae</taxon>
        <taxon>Wickerhamomyces</taxon>
    </lineage>
</organism>
<protein>
    <submittedName>
        <fullName evidence="1">Uncharacterized protein</fullName>
    </submittedName>
</protein>
<sequence>MVCKLSHSCDQGENVGIVVQHDTFRHILVEFSLGIRVQTLVQILLLLVEKVSSDLFDTRWQPQVVCSFHLSTSQHNITEQSLDVPKRFNPITSDTVFLDVLQHEMVEEVGMLHRNMSTLITMAPVCELPLFGTTGAFNTEILAKWFNVKKPNQRVDLPNTVLERLCDLDRVERVVLVLVDLPFDVVVVSSWMKPPESNGRSESVSVSESSLMLGIIVQHFDTSYSFWEIWFGFFVVEALSGSNTSELAYISTEV</sequence>
<gene>
    <name evidence="1" type="ORF">WICPIJ_006688</name>
</gene>
<evidence type="ECO:0000313" key="1">
    <source>
        <dbReference type="EMBL" id="KAH3682349.1"/>
    </source>
</evidence>
<dbReference type="EMBL" id="JAEUBG010003768">
    <property type="protein sequence ID" value="KAH3682349.1"/>
    <property type="molecule type" value="Genomic_DNA"/>
</dbReference>
<evidence type="ECO:0000313" key="2">
    <source>
        <dbReference type="Proteomes" id="UP000774326"/>
    </source>
</evidence>
<proteinExistence type="predicted"/>
<comment type="caution">
    <text evidence="1">The sequence shown here is derived from an EMBL/GenBank/DDBJ whole genome shotgun (WGS) entry which is preliminary data.</text>
</comment>
<dbReference type="OrthoDB" id="10672393at2759"/>